<dbReference type="EMBL" id="HBFP01001077">
    <property type="protein sequence ID" value="CAD8816393.1"/>
    <property type="molecule type" value="Transcribed_RNA"/>
</dbReference>
<accession>A0A7S0ZB62</accession>
<name>A0A7S0ZB62_9RHOD</name>
<feature type="chain" id="PRO_5031094641" description="Calmodulin" evidence="2">
    <location>
        <begin position="23"/>
        <end position="202"/>
    </location>
</feature>
<protein>
    <recommendedName>
        <fullName evidence="4">Calmodulin</fullName>
    </recommendedName>
</protein>
<feature type="compositionally biased region" description="Acidic residues" evidence="1">
    <location>
        <begin position="101"/>
        <end position="118"/>
    </location>
</feature>
<reference evidence="3" key="1">
    <citation type="submission" date="2021-01" db="EMBL/GenBank/DDBJ databases">
        <authorList>
            <person name="Corre E."/>
            <person name="Pelletier E."/>
            <person name="Niang G."/>
            <person name="Scheremetjew M."/>
            <person name="Finn R."/>
            <person name="Kale V."/>
            <person name="Holt S."/>
            <person name="Cochrane G."/>
            <person name="Meng A."/>
            <person name="Brown T."/>
            <person name="Cohen L."/>
        </authorList>
    </citation>
    <scope>NUCLEOTIDE SEQUENCE</scope>
    <source>
        <strain evidence="3">CCMP3278</strain>
    </source>
</reference>
<feature type="compositionally biased region" description="Pro residues" evidence="1">
    <location>
        <begin position="181"/>
        <end position="195"/>
    </location>
</feature>
<evidence type="ECO:0008006" key="4">
    <source>
        <dbReference type="Google" id="ProtNLM"/>
    </source>
</evidence>
<feature type="compositionally biased region" description="Pro residues" evidence="1">
    <location>
        <begin position="50"/>
        <end position="60"/>
    </location>
</feature>
<feature type="signal peptide" evidence="2">
    <location>
        <begin position="1"/>
        <end position="22"/>
    </location>
</feature>
<dbReference type="PROSITE" id="PS51257">
    <property type="entry name" value="PROKAR_LIPOPROTEIN"/>
    <property type="match status" value="1"/>
</dbReference>
<evidence type="ECO:0000256" key="1">
    <source>
        <dbReference type="SAM" id="MobiDB-lite"/>
    </source>
</evidence>
<gene>
    <name evidence="3" type="ORF">TOLI1172_LOCUS781</name>
</gene>
<organism evidence="3">
    <name type="scientific">Timspurckia oligopyrenoides</name>
    <dbReference type="NCBI Taxonomy" id="708627"/>
    <lineage>
        <taxon>Eukaryota</taxon>
        <taxon>Rhodophyta</taxon>
        <taxon>Bangiophyceae</taxon>
        <taxon>Porphyridiales</taxon>
        <taxon>Porphyridiaceae</taxon>
        <taxon>Timspurckia</taxon>
    </lineage>
</organism>
<evidence type="ECO:0000313" key="3">
    <source>
        <dbReference type="EMBL" id="CAD8816393.1"/>
    </source>
</evidence>
<evidence type="ECO:0000256" key="2">
    <source>
        <dbReference type="SAM" id="SignalP"/>
    </source>
</evidence>
<proteinExistence type="predicted"/>
<feature type="region of interest" description="Disordered" evidence="1">
    <location>
        <begin position="101"/>
        <end position="202"/>
    </location>
</feature>
<keyword evidence="2" id="KW-0732">Signal</keyword>
<sequence length="202" mass="20436">MKCMKAFIVLSVLMLGCFFATAIPISKNVEVVVDSGLIPGVKQDGDGGALPPPSPAPDAPPDAGDDGFDLDALEEFLGIGGDGDGGDSGELDIDELEEFLGIDGAGDGDDAEAAEDASELPFPEATELPFVAEDATELPFAPDAGATELPFESATELPPFEPESSTELPPLGPESSTELPPLGPGPPTGIPPAGPPSFGFST</sequence>
<dbReference type="AlphaFoldDB" id="A0A7S0ZB62"/>
<feature type="region of interest" description="Disordered" evidence="1">
    <location>
        <begin position="43"/>
        <end position="69"/>
    </location>
</feature>